<sequence>MAMFIITAVYVGYHAMQQPVEEIKDHNVEFELLNVNSGIEQIDQNTIIIKTHI</sequence>
<dbReference type="Proteomes" id="UP000245829">
    <property type="component" value="Unassembled WGS sequence"/>
</dbReference>
<keyword evidence="2" id="KW-1185">Reference proteome</keyword>
<accession>A0A2S2KRZ7</accession>
<protein>
    <submittedName>
        <fullName evidence="1">Uncharacterized protein</fullName>
    </submittedName>
</protein>
<organism evidence="1 2">
    <name type="scientific">Nitrosopumilus zosterae</name>
    <dbReference type="NCBI Taxonomy" id="718286"/>
    <lineage>
        <taxon>Archaea</taxon>
        <taxon>Nitrososphaerota</taxon>
        <taxon>Nitrososphaeria</taxon>
        <taxon>Nitrosopumilales</taxon>
        <taxon>Nitrosopumilaceae</taxon>
        <taxon>Nitrosopumilus</taxon>
    </lineage>
</organism>
<evidence type="ECO:0000313" key="2">
    <source>
        <dbReference type="Proteomes" id="UP000245829"/>
    </source>
</evidence>
<gene>
    <name evidence="1" type="ORF">NZNM25_12330</name>
</gene>
<dbReference type="EMBL" id="BGKI01000007">
    <property type="protein sequence ID" value="GBH34442.1"/>
    <property type="molecule type" value="Genomic_DNA"/>
</dbReference>
<comment type="caution">
    <text evidence="1">The sequence shown here is derived from an EMBL/GenBank/DDBJ whole genome shotgun (WGS) entry which is preliminary data.</text>
</comment>
<reference evidence="1 2" key="1">
    <citation type="submission" date="2018-05" db="EMBL/GenBank/DDBJ databases">
        <title>genome sequencing of Nitrosopumilus sp. NM25.</title>
        <authorList>
            <person name="Mori K."/>
            <person name="Nakagawa T."/>
        </authorList>
    </citation>
    <scope>NUCLEOTIDE SEQUENCE [LARGE SCALE GENOMIC DNA]</scope>
    <source>
        <strain evidence="1 2">NM25</strain>
    </source>
</reference>
<name>A0A2S2KRZ7_9ARCH</name>
<evidence type="ECO:0000313" key="1">
    <source>
        <dbReference type="EMBL" id="GBH34442.1"/>
    </source>
</evidence>
<proteinExistence type="predicted"/>
<dbReference type="AlphaFoldDB" id="A0A2S2KRZ7"/>